<evidence type="ECO:0000313" key="2">
    <source>
        <dbReference type="EMBL" id="RVT99711.1"/>
    </source>
</evidence>
<proteinExistence type="predicted"/>
<dbReference type="InterPro" id="IPR025343">
    <property type="entry name" value="DUF4099"/>
</dbReference>
<feature type="domain" description="DUF4099" evidence="1">
    <location>
        <begin position="6"/>
        <end position="86"/>
    </location>
</feature>
<dbReference type="AlphaFoldDB" id="A0A437MPZ5"/>
<dbReference type="Proteomes" id="UP000282759">
    <property type="component" value="Unassembled WGS sequence"/>
</dbReference>
<protein>
    <submittedName>
        <fullName evidence="2">DUF4099 domain-containing protein</fullName>
    </submittedName>
</protein>
<gene>
    <name evidence="2" type="ORF">EOD41_14790</name>
</gene>
<dbReference type="OrthoDB" id="835269at2"/>
<accession>A0A437MPZ5</accession>
<dbReference type="Pfam" id="PF13351">
    <property type="entry name" value="DUF4099"/>
    <property type="match status" value="1"/>
</dbReference>
<dbReference type="RefSeq" id="WP_127706288.1">
    <property type="nucleotide sequence ID" value="NZ_SACK01000007.1"/>
</dbReference>
<sequence>MTTQLYEQHELPLADIARLGLSNNKGINLQETDLQALLAGRRTGIIRLENLQAEGVHIPALDAKLSVQPASDGSLELRIHPIYKEAPYPEYLTDVEAEKLQRGDTVNISKTIFRDNSPLDILVEFDRETNEFIITDTDKIIIPETVNNQPLTYEQKEHYRKGKEVQLNDETTIQFTGTDRQGVRSNKLALVASIIVDGGVSFMLYKGLEALFNKPGHNKEEAKEHQKTYGQQLAR</sequence>
<evidence type="ECO:0000313" key="3">
    <source>
        <dbReference type="Proteomes" id="UP000282759"/>
    </source>
</evidence>
<name>A0A437MPZ5_9SPHI</name>
<comment type="caution">
    <text evidence="2">The sequence shown here is derived from an EMBL/GenBank/DDBJ whole genome shotgun (WGS) entry which is preliminary data.</text>
</comment>
<dbReference type="EMBL" id="SACK01000007">
    <property type="protein sequence ID" value="RVT99711.1"/>
    <property type="molecule type" value="Genomic_DNA"/>
</dbReference>
<reference evidence="2 3" key="1">
    <citation type="submission" date="2019-01" db="EMBL/GenBank/DDBJ databases">
        <authorList>
            <person name="Chen W.-M."/>
        </authorList>
    </citation>
    <scope>NUCLEOTIDE SEQUENCE [LARGE SCALE GENOMIC DNA]</scope>
    <source>
        <strain evidence="2 3">YBJ-36</strain>
    </source>
</reference>
<organism evidence="2 3">
    <name type="scientific">Mucilaginibacter limnophilus</name>
    <dbReference type="NCBI Taxonomy" id="1932778"/>
    <lineage>
        <taxon>Bacteria</taxon>
        <taxon>Pseudomonadati</taxon>
        <taxon>Bacteroidota</taxon>
        <taxon>Sphingobacteriia</taxon>
        <taxon>Sphingobacteriales</taxon>
        <taxon>Sphingobacteriaceae</taxon>
        <taxon>Mucilaginibacter</taxon>
    </lineage>
</organism>
<evidence type="ECO:0000259" key="1">
    <source>
        <dbReference type="Pfam" id="PF13351"/>
    </source>
</evidence>
<keyword evidence="3" id="KW-1185">Reference proteome</keyword>